<dbReference type="InterPro" id="IPR036852">
    <property type="entry name" value="Peptidase_S8/S53_dom_sf"/>
</dbReference>
<dbReference type="SUPFAM" id="SSF52743">
    <property type="entry name" value="Subtilisin-like"/>
    <property type="match status" value="1"/>
</dbReference>
<dbReference type="Gene3D" id="2.60.40.2310">
    <property type="match status" value="1"/>
</dbReference>
<feature type="domain" description="Peptidase S8/S53" evidence="4">
    <location>
        <begin position="8"/>
        <end position="196"/>
    </location>
</feature>
<dbReference type="EMBL" id="JAMRDG010000001">
    <property type="protein sequence ID" value="KAJ3702442.1"/>
    <property type="molecule type" value="Genomic_DNA"/>
</dbReference>
<dbReference type="CDD" id="cd09272">
    <property type="entry name" value="RNase_HI_RT_Ty1"/>
    <property type="match status" value="1"/>
</dbReference>
<feature type="region of interest" description="Disordered" evidence="3">
    <location>
        <begin position="281"/>
        <end position="305"/>
    </location>
</feature>
<gene>
    <name evidence="6" type="ORF">LUZ61_006147</name>
</gene>
<protein>
    <recommendedName>
        <fullName evidence="8">Peptidase S8/S53 domain-containing protein</fullName>
    </recommendedName>
</protein>
<sequence>MSTDIGSFHAMQMGVTVVFSAGNEGPDASLVQNVSPWGMCVGASTIDRGFPAKITLGNNVSFVWNKSNSATNKIVLCFSTVGQVSSTAAAYAVLQANGSALIFAEPFTKQNLQDDFLPTVHVDLYQATQMLYYIRSTRNSTVHIFPSKTEIGHVLAPKVAYFSSRGPSSATPNILKPDIIAPGENILAAWSPKSSPTLLPFDDRSQSCALTGATDMTDHTTGGTLDAEALTVMKSMTPPLNGTNYTSWARGVYLSLAGKGKEHHLSGLPDPNLIEIKESDTNAKTTTGTGTTVPDPQKQHKNDPKWKREDIQVMTWLLSTMTPEISQEFLFSESAQAIWENARQRFGQAQNFAHLYNIKQEINQMKKGTKSISELIGSLKTKWDIINMLNPITTDLRTLQERAEREKIFQFLAALDPSYDSIRSQILLSPDLTSFNQIAAMIEQEESRRIAMNPLLPSGENQAYTTRRPPKSTTTTTTPFCDHCNREGHGREDCWVLHPHLKPVRGRGRGGGVQRGGRGGFANSRGRGGREKSDFRAHNAEAEKEVNSSLSDPGVSGMDSSKIRSLIKELNSMLPDPDPTQTGEVFSVSCVSQFMHAPRTSHLDIVNRILRYLKGTPGQGIWFKKNGTNNIVGYSDADWAGSFDRKSTTGYCTFVGGNLVTWRSKKQNVIARSSAEAEYRAMASTACELIWIKHLLSDMKLPHNEPMKMYCDNQVARHIASNPVFHERTKHIEVDCHFIREKVQNAYTSDTSSETILAGGTVKPVDPFDIGAGHINPLKAMDPGLVYDIEVSDHVLFLCSIGYSKEQINRMVAPSSGLNISCTGNHSDTDLNYPAITISDLRWTTTVKRTLTNVGHGHAFYYPIITSPQGVHTWVWSNRLVFKYYKEKLSYYVTVAPANQSTSRYDFGEIVWSDGYHHVRIPLIVRVIKEKNGDIDCRGDESRSSG</sequence>
<evidence type="ECO:0000256" key="3">
    <source>
        <dbReference type="SAM" id="MobiDB-lite"/>
    </source>
</evidence>
<dbReference type="Pfam" id="PF00082">
    <property type="entry name" value="Peptidase_S8"/>
    <property type="match status" value="1"/>
</dbReference>
<evidence type="ECO:0000259" key="4">
    <source>
        <dbReference type="Pfam" id="PF00082"/>
    </source>
</evidence>
<comment type="similarity">
    <text evidence="1">Belongs to the peptidase S8 family.</text>
</comment>
<feature type="region of interest" description="Disordered" evidence="3">
    <location>
        <begin position="505"/>
        <end position="558"/>
    </location>
</feature>
<dbReference type="GO" id="GO:0006508">
    <property type="term" value="P:proteolysis"/>
    <property type="evidence" value="ECO:0007669"/>
    <property type="project" value="InterPro"/>
</dbReference>
<name>A0AAD5ZR33_9POAL</name>
<proteinExistence type="inferred from homology"/>
<dbReference type="Pfam" id="PF17766">
    <property type="entry name" value="fn3_6"/>
    <property type="match status" value="1"/>
</dbReference>
<comment type="caution">
    <text evidence="6">The sequence shown here is derived from an EMBL/GenBank/DDBJ whole genome shotgun (WGS) entry which is preliminary data.</text>
</comment>
<evidence type="ECO:0000313" key="7">
    <source>
        <dbReference type="Proteomes" id="UP001210211"/>
    </source>
</evidence>
<feature type="compositionally biased region" description="Basic and acidic residues" evidence="3">
    <location>
        <begin position="528"/>
        <end position="546"/>
    </location>
</feature>
<dbReference type="AlphaFoldDB" id="A0AAD5ZR33"/>
<dbReference type="InterPro" id="IPR045051">
    <property type="entry name" value="SBT"/>
</dbReference>
<feature type="compositionally biased region" description="Gly residues" evidence="3">
    <location>
        <begin position="509"/>
        <end position="520"/>
    </location>
</feature>
<evidence type="ECO:0000256" key="2">
    <source>
        <dbReference type="ARBA" id="ARBA00022729"/>
    </source>
</evidence>
<dbReference type="InterPro" id="IPR043502">
    <property type="entry name" value="DNA/RNA_pol_sf"/>
</dbReference>
<evidence type="ECO:0000256" key="1">
    <source>
        <dbReference type="ARBA" id="ARBA00011073"/>
    </source>
</evidence>
<organism evidence="6 7">
    <name type="scientific">Rhynchospora tenuis</name>
    <dbReference type="NCBI Taxonomy" id="198213"/>
    <lineage>
        <taxon>Eukaryota</taxon>
        <taxon>Viridiplantae</taxon>
        <taxon>Streptophyta</taxon>
        <taxon>Embryophyta</taxon>
        <taxon>Tracheophyta</taxon>
        <taxon>Spermatophyta</taxon>
        <taxon>Magnoliopsida</taxon>
        <taxon>Liliopsida</taxon>
        <taxon>Poales</taxon>
        <taxon>Cyperaceae</taxon>
        <taxon>Cyperoideae</taxon>
        <taxon>Rhynchosporeae</taxon>
        <taxon>Rhynchospora</taxon>
    </lineage>
</organism>
<evidence type="ECO:0000259" key="5">
    <source>
        <dbReference type="Pfam" id="PF17766"/>
    </source>
</evidence>
<dbReference type="Gene3D" id="3.40.50.200">
    <property type="entry name" value="Peptidase S8/S53 domain"/>
    <property type="match status" value="1"/>
</dbReference>
<dbReference type="Proteomes" id="UP001210211">
    <property type="component" value="Unassembled WGS sequence"/>
</dbReference>
<evidence type="ECO:0008006" key="8">
    <source>
        <dbReference type="Google" id="ProtNLM"/>
    </source>
</evidence>
<keyword evidence="7" id="KW-1185">Reference proteome</keyword>
<dbReference type="CDD" id="cd02120">
    <property type="entry name" value="PA_subtilisin_like"/>
    <property type="match status" value="1"/>
</dbReference>
<feature type="domain" description="Subtilisin-like protease fibronectin type-III" evidence="5">
    <location>
        <begin position="830"/>
        <end position="925"/>
    </location>
</feature>
<feature type="compositionally biased region" description="Low complexity" evidence="3">
    <location>
        <begin position="465"/>
        <end position="478"/>
    </location>
</feature>
<reference evidence="6 7" key="1">
    <citation type="journal article" date="2022" name="Cell">
        <title>Repeat-based holocentromeres influence genome architecture and karyotype evolution.</title>
        <authorList>
            <person name="Hofstatter P.G."/>
            <person name="Thangavel G."/>
            <person name="Lux T."/>
            <person name="Neumann P."/>
            <person name="Vondrak T."/>
            <person name="Novak P."/>
            <person name="Zhang M."/>
            <person name="Costa L."/>
            <person name="Castellani M."/>
            <person name="Scott A."/>
            <person name="Toegelov H."/>
            <person name="Fuchs J."/>
            <person name="Mata-Sucre Y."/>
            <person name="Dias Y."/>
            <person name="Vanzela A.L.L."/>
            <person name="Huettel B."/>
            <person name="Almeida C.C.S."/>
            <person name="Simkova H."/>
            <person name="Souza G."/>
            <person name="Pedrosa-Harand A."/>
            <person name="Macas J."/>
            <person name="Mayer K.F.X."/>
            <person name="Houben A."/>
            <person name="Marques A."/>
        </authorList>
    </citation>
    <scope>NUCLEOTIDE SEQUENCE [LARGE SCALE GENOMIC DNA]</scope>
    <source>
        <strain evidence="6">RhyTen1mFocal</strain>
    </source>
</reference>
<evidence type="ECO:0000313" key="6">
    <source>
        <dbReference type="EMBL" id="KAJ3702442.1"/>
    </source>
</evidence>
<dbReference type="PANTHER" id="PTHR10795">
    <property type="entry name" value="PROPROTEIN CONVERTASE SUBTILISIN/KEXIN"/>
    <property type="match status" value="1"/>
</dbReference>
<dbReference type="SUPFAM" id="SSF56672">
    <property type="entry name" value="DNA/RNA polymerases"/>
    <property type="match status" value="1"/>
</dbReference>
<feature type="region of interest" description="Disordered" evidence="3">
    <location>
        <begin position="456"/>
        <end position="478"/>
    </location>
</feature>
<accession>A0AAD5ZR33</accession>
<dbReference type="InterPro" id="IPR000209">
    <property type="entry name" value="Peptidase_S8/S53_dom"/>
</dbReference>
<dbReference type="Gene3D" id="3.50.30.30">
    <property type="match status" value="1"/>
</dbReference>
<keyword evidence="2" id="KW-0732">Signal</keyword>
<dbReference type="Pfam" id="PF14223">
    <property type="entry name" value="Retrotran_gag_2"/>
    <property type="match status" value="1"/>
</dbReference>
<dbReference type="InterPro" id="IPR041469">
    <property type="entry name" value="Subtilisin-like_FN3"/>
</dbReference>
<dbReference type="GO" id="GO:0004252">
    <property type="term" value="F:serine-type endopeptidase activity"/>
    <property type="evidence" value="ECO:0007669"/>
    <property type="project" value="InterPro"/>
</dbReference>